<dbReference type="InterPro" id="IPR006626">
    <property type="entry name" value="PbH1"/>
</dbReference>
<reference evidence="11 12" key="1">
    <citation type="submission" date="2024-01" db="EMBL/GenBank/DDBJ databases">
        <title>The genomes of 5 underutilized Papilionoideae crops provide insights into root nodulation and disease resistanc.</title>
        <authorList>
            <person name="Jiang F."/>
        </authorList>
    </citation>
    <scope>NUCLEOTIDE SEQUENCE [LARGE SCALE GENOMIC DNA]</scope>
    <source>
        <strain evidence="11">LVBAO_FW01</strain>
        <tissue evidence="11">Leaves</tissue>
    </source>
</reference>
<dbReference type="GO" id="GO:0071555">
    <property type="term" value="P:cell wall organization"/>
    <property type="evidence" value="ECO:0007669"/>
    <property type="project" value="UniProtKB-KW"/>
</dbReference>
<gene>
    <name evidence="11" type="ORF">VNO77_34117</name>
</gene>
<evidence type="ECO:0000256" key="4">
    <source>
        <dbReference type="ARBA" id="ARBA00022525"/>
    </source>
</evidence>
<comment type="caution">
    <text evidence="11">The sequence shown here is derived from an EMBL/GenBank/DDBJ whole genome shotgun (WGS) entry which is preliminary data.</text>
</comment>
<dbReference type="SMART" id="SM00710">
    <property type="entry name" value="PbH1"/>
    <property type="match status" value="4"/>
</dbReference>
<keyword evidence="12" id="KW-1185">Reference proteome</keyword>
<comment type="subcellular location">
    <subcellularLocation>
        <location evidence="1">Secreted</location>
        <location evidence="1">Cell wall</location>
    </subcellularLocation>
</comment>
<organism evidence="11 12">
    <name type="scientific">Canavalia gladiata</name>
    <name type="common">Sword bean</name>
    <name type="synonym">Dolichos gladiatus</name>
    <dbReference type="NCBI Taxonomy" id="3824"/>
    <lineage>
        <taxon>Eukaryota</taxon>
        <taxon>Viridiplantae</taxon>
        <taxon>Streptophyta</taxon>
        <taxon>Embryophyta</taxon>
        <taxon>Tracheophyta</taxon>
        <taxon>Spermatophyta</taxon>
        <taxon>Magnoliopsida</taxon>
        <taxon>eudicotyledons</taxon>
        <taxon>Gunneridae</taxon>
        <taxon>Pentapetalae</taxon>
        <taxon>rosids</taxon>
        <taxon>fabids</taxon>
        <taxon>Fabales</taxon>
        <taxon>Fabaceae</taxon>
        <taxon>Papilionoideae</taxon>
        <taxon>50 kb inversion clade</taxon>
        <taxon>NPAAA clade</taxon>
        <taxon>indigoferoid/millettioid clade</taxon>
        <taxon>Phaseoleae</taxon>
        <taxon>Canavalia</taxon>
    </lineage>
</organism>
<dbReference type="Pfam" id="PF00295">
    <property type="entry name" value="Glyco_hydro_28"/>
    <property type="match status" value="1"/>
</dbReference>
<dbReference type="PROSITE" id="PS00502">
    <property type="entry name" value="POLYGALACTURONASE"/>
    <property type="match status" value="1"/>
</dbReference>
<protein>
    <recommendedName>
        <fullName evidence="13">Polygalacturonase At3g15720</fullName>
    </recommendedName>
</protein>
<dbReference type="Gene3D" id="2.160.20.10">
    <property type="entry name" value="Single-stranded right-handed beta-helix, Pectin lyase-like"/>
    <property type="match status" value="1"/>
</dbReference>
<accession>A0AAN9KH05</accession>
<keyword evidence="5 9" id="KW-0378">Hydrolase</keyword>
<evidence type="ECO:0000256" key="2">
    <source>
        <dbReference type="ARBA" id="ARBA00008834"/>
    </source>
</evidence>
<proteinExistence type="inferred from homology"/>
<dbReference type="EMBL" id="JAYMYQ010000008">
    <property type="protein sequence ID" value="KAK7315564.1"/>
    <property type="molecule type" value="Genomic_DNA"/>
</dbReference>
<evidence type="ECO:0000256" key="5">
    <source>
        <dbReference type="ARBA" id="ARBA00022801"/>
    </source>
</evidence>
<evidence type="ECO:0000256" key="6">
    <source>
        <dbReference type="ARBA" id="ARBA00023295"/>
    </source>
</evidence>
<evidence type="ECO:0008006" key="13">
    <source>
        <dbReference type="Google" id="ProtNLM"/>
    </source>
</evidence>
<dbReference type="GO" id="GO:0005975">
    <property type="term" value="P:carbohydrate metabolic process"/>
    <property type="evidence" value="ECO:0007669"/>
    <property type="project" value="InterPro"/>
</dbReference>
<keyword evidence="4" id="KW-0964">Secreted</keyword>
<dbReference type="Proteomes" id="UP001367508">
    <property type="component" value="Unassembled WGS sequence"/>
</dbReference>
<sequence length="405" mass="44263">MILIKKMKFLFSVLGMFAVPSPSLCSWIKLEGPSFNVLHYGATGNGQIDDSQAFMDAWKDTCGASHGTPTLLIPKEKTFMLQPVLFHGPCISPIINIQLKGTMIAPKSIEGWKWPKNNRNAWIRFSHISGLVIHGRGQIDGQGDSWWNCSSNINCHHKPTALHFHDCENLILKGLTHLNSPKNHISINQCNGALISELHIIAPEDSPNTDGIDISESSNILIKNSKMETGDDCIAINHGSTFISIIGVFCGHGHGISVGSLGRNGASETVEEIYVRNCTFIGTTNGARIKTWKGGQGYARKIRFEDITLVETKNPVIIDQEYDPFDSVHVDAVRVSDISYHNVRGTSSSAHAVKLHCDKTIGCTNIVLKMINISSATGEETYASCKNAKGVCSSCIPHVPCLSRE</sequence>
<keyword evidence="10" id="KW-0732">Signal</keyword>
<dbReference type="GO" id="GO:0004650">
    <property type="term" value="F:polygalacturonase activity"/>
    <property type="evidence" value="ECO:0007669"/>
    <property type="project" value="InterPro"/>
</dbReference>
<evidence type="ECO:0000256" key="9">
    <source>
        <dbReference type="RuleBase" id="RU361169"/>
    </source>
</evidence>
<evidence type="ECO:0000313" key="12">
    <source>
        <dbReference type="Proteomes" id="UP001367508"/>
    </source>
</evidence>
<evidence type="ECO:0000256" key="3">
    <source>
        <dbReference type="ARBA" id="ARBA00022512"/>
    </source>
</evidence>
<dbReference type="PANTHER" id="PTHR31375">
    <property type="match status" value="1"/>
</dbReference>
<dbReference type="SUPFAM" id="SSF51126">
    <property type="entry name" value="Pectin lyase-like"/>
    <property type="match status" value="1"/>
</dbReference>
<evidence type="ECO:0000313" key="11">
    <source>
        <dbReference type="EMBL" id="KAK7315564.1"/>
    </source>
</evidence>
<keyword evidence="3" id="KW-0134">Cell wall</keyword>
<feature type="signal peptide" evidence="10">
    <location>
        <begin position="1"/>
        <end position="25"/>
    </location>
</feature>
<evidence type="ECO:0000256" key="10">
    <source>
        <dbReference type="SAM" id="SignalP"/>
    </source>
</evidence>
<comment type="similarity">
    <text evidence="2 9">Belongs to the glycosyl hydrolase 28 family.</text>
</comment>
<dbReference type="AlphaFoldDB" id="A0AAN9KH05"/>
<dbReference type="InterPro" id="IPR000743">
    <property type="entry name" value="Glyco_hydro_28"/>
</dbReference>
<dbReference type="InterPro" id="IPR012334">
    <property type="entry name" value="Pectin_lyas_fold"/>
</dbReference>
<evidence type="ECO:0000256" key="7">
    <source>
        <dbReference type="ARBA" id="ARBA00023316"/>
    </source>
</evidence>
<dbReference type="InterPro" id="IPR011050">
    <property type="entry name" value="Pectin_lyase_fold/virulence"/>
</dbReference>
<feature type="chain" id="PRO_5042965579" description="Polygalacturonase At3g15720" evidence="10">
    <location>
        <begin position="26"/>
        <end position="405"/>
    </location>
</feature>
<evidence type="ECO:0000256" key="1">
    <source>
        <dbReference type="ARBA" id="ARBA00004191"/>
    </source>
</evidence>
<evidence type="ECO:0000256" key="8">
    <source>
        <dbReference type="PROSITE-ProRule" id="PRU10052"/>
    </source>
</evidence>
<keyword evidence="7" id="KW-0961">Cell wall biogenesis/degradation</keyword>
<feature type="active site" evidence="8">
    <location>
        <position position="254"/>
    </location>
</feature>
<name>A0AAN9KH05_CANGL</name>
<keyword evidence="6 9" id="KW-0326">Glycosidase</keyword>